<dbReference type="SMART" id="SM00054">
    <property type="entry name" value="EFh"/>
    <property type="match status" value="6"/>
</dbReference>
<evidence type="ECO:0000256" key="6">
    <source>
        <dbReference type="ARBA" id="ARBA00022837"/>
    </source>
</evidence>
<protein>
    <recommendedName>
        <fullName evidence="11">Reticulocalbin-3</fullName>
    </recommendedName>
</protein>
<evidence type="ECO:0000256" key="12">
    <source>
        <dbReference type="SAM" id="MobiDB-lite"/>
    </source>
</evidence>
<dbReference type="Proteomes" id="UP000009046">
    <property type="component" value="Unassembled WGS sequence"/>
</dbReference>
<dbReference type="InterPro" id="IPR011992">
    <property type="entry name" value="EF-hand-dom_pair"/>
</dbReference>
<evidence type="ECO:0000256" key="9">
    <source>
        <dbReference type="ARBA" id="ARBA00056975"/>
    </source>
</evidence>
<dbReference type="PROSITE" id="PS50222">
    <property type="entry name" value="EF_HAND_2"/>
    <property type="match status" value="6"/>
</dbReference>
<gene>
    <name evidence="16" type="primary">8238792</name>
    <name evidence="15" type="ORF">Phum_PHUM249000</name>
</gene>
<evidence type="ECO:0000313" key="16">
    <source>
        <dbReference type="EnsemblMetazoa" id="PHUM249000-PA"/>
    </source>
</evidence>
<dbReference type="VEuPathDB" id="VectorBase:PHUM249000"/>
<feature type="domain" description="EF-hand" evidence="14">
    <location>
        <begin position="164"/>
        <end position="199"/>
    </location>
</feature>
<reference evidence="15" key="1">
    <citation type="submission" date="2007-04" db="EMBL/GenBank/DDBJ databases">
        <title>Annotation of Pediculus humanus corporis strain USDA.</title>
        <authorList>
            <person name="Kirkness E."/>
            <person name="Hannick L."/>
            <person name="Hass B."/>
            <person name="Bruggner R."/>
            <person name="Lawson D."/>
            <person name="Bidwell S."/>
            <person name="Joardar V."/>
            <person name="Caler E."/>
            <person name="Walenz B."/>
            <person name="Inman J."/>
            <person name="Schobel S."/>
            <person name="Galinsky K."/>
            <person name="Amedeo P."/>
            <person name="Strausberg R."/>
        </authorList>
    </citation>
    <scope>NUCLEOTIDE SEQUENCE</scope>
    <source>
        <strain evidence="15">USDA</strain>
    </source>
</reference>
<dbReference type="GeneID" id="8238792"/>
<proteinExistence type="predicted"/>
<dbReference type="GO" id="GO:0005788">
    <property type="term" value="C:endoplasmic reticulum lumen"/>
    <property type="evidence" value="ECO:0007669"/>
    <property type="project" value="UniProtKB-SubCell"/>
</dbReference>
<evidence type="ECO:0000256" key="8">
    <source>
        <dbReference type="ARBA" id="ARBA00023186"/>
    </source>
</evidence>
<evidence type="ECO:0000256" key="7">
    <source>
        <dbReference type="ARBA" id="ARBA00023180"/>
    </source>
</evidence>
<evidence type="ECO:0000313" key="17">
    <source>
        <dbReference type="Proteomes" id="UP000009046"/>
    </source>
</evidence>
<keyword evidence="3 13" id="KW-0732">Signal</keyword>
<reference evidence="15" key="2">
    <citation type="submission" date="2007-04" db="EMBL/GenBank/DDBJ databases">
        <title>The genome of the human body louse.</title>
        <authorList>
            <consortium name="The Human Body Louse Genome Consortium"/>
            <person name="Kirkness E."/>
            <person name="Walenz B."/>
            <person name="Hass B."/>
            <person name="Bruggner R."/>
            <person name="Strausberg R."/>
        </authorList>
    </citation>
    <scope>NUCLEOTIDE SEQUENCE</scope>
    <source>
        <strain evidence="15">USDA</strain>
    </source>
</reference>
<dbReference type="InterPro" id="IPR002048">
    <property type="entry name" value="EF_hand_dom"/>
</dbReference>
<feature type="chain" id="PRO_5011412491" description="Reticulocalbin-3" evidence="13">
    <location>
        <begin position="25"/>
        <end position="328"/>
    </location>
</feature>
<dbReference type="OrthoDB" id="293868at2759"/>
<dbReference type="HOGENOM" id="CLU_044718_0_0_1"/>
<keyword evidence="17" id="KW-1185">Reference proteome</keyword>
<dbReference type="eggNOG" id="KOG4223">
    <property type="taxonomic scope" value="Eukaryota"/>
</dbReference>
<evidence type="ECO:0000313" key="15">
    <source>
        <dbReference type="EMBL" id="EEB13607.1"/>
    </source>
</evidence>
<feature type="region of interest" description="Disordered" evidence="12">
    <location>
        <begin position="31"/>
        <end position="63"/>
    </location>
</feature>
<comment type="subcellular location">
    <subcellularLocation>
        <location evidence="1">Endoplasmic reticulum lumen</location>
    </subcellularLocation>
</comment>
<keyword evidence="7" id="KW-0325">Glycoprotein</keyword>
<name>E0VJQ1_PEDHC</name>
<keyword evidence="2" id="KW-0479">Metal-binding</keyword>
<feature type="domain" description="EF-hand" evidence="14">
    <location>
        <begin position="121"/>
        <end position="156"/>
    </location>
</feature>
<evidence type="ECO:0000256" key="3">
    <source>
        <dbReference type="ARBA" id="ARBA00022729"/>
    </source>
</evidence>
<feature type="domain" description="EF-hand" evidence="14">
    <location>
        <begin position="274"/>
        <end position="309"/>
    </location>
</feature>
<evidence type="ECO:0000256" key="5">
    <source>
        <dbReference type="ARBA" id="ARBA00022824"/>
    </source>
</evidence>
<keyword evidence="5" id="KW-0256">Endoplasmic reticulum</keyword>
<accession>E0VJQ1</accession>
<dbReference type="STRING" id="121224.E0VJQ1"/>
<feature type="domain" description="EF-hand" evidence="14">
    <location>
        <begin position="201"/>
        <end position="236"/>
    </location>
</feature>
<dbReference type="GO" id="GO:0005509">
    <property type="term" value="F:calcium ion binding"/>
    <property type="evidence" value="ECO:0007669"/>
    <property type="project" value="InterPro"/>
</dbReference>
<reference evidence="16" key="3">
    <citation type="submission" date="2021-02" db="UniProtKB">
        <authorList>
            <consortium name="EnsemblMetazoa"/>
        </authorList>
    </citation>
    <scope>IDENTIFICATION</scope>
    <source>
        <strain evidence="16">USDA</strain>
    </source>
</reference>
<dbReference type="FunCoup" id="E0VJQ1">
    <property type="interactions" value="1772"/>
</dbReference>
<evidence type="ECO:0000259" key="14">
    <source>
        <dbReference type="PROSITE" id="PS50222"/>
    </source>
</evidence>
<dbReference type="FunFam" id="1.10.238.10:FF:000104">
    <property type="entry name" value="calumenin isoform X1"/>
    <property type="match status" value="1"/>
</dbReference>
<dbReference type="InterPro" id="IPR018247">
    <property type="entry name" value="EF_Hand_1_Ca_BS"/>
</dbReference>
<evidence type="ECO:0000256" key="1">
    <source>
        <dbReference type="ARBA" id="ARBA00004319"/>
    </source>
</evidence>
<dbReference type="EMBL" id="AAZO01002888">
    <property type="status" value="NOT_ANNOTATED_CDS"/>
    <property type="molecule type" value="Genomic_DNA"/>
</dbReference>
<feature type="domain" description="EF-hand" evidence="14">
    <location>
        <begin position="249"/>
        <end position="273"/>
    </location>
</feature>
<feature type="domain" description="EF-hand" evidence="14">
    <location>
        <begin position="85"/>
        <end position="120"/>
    </location>
</feature>
<dbReference type="CTD" id="8238792"/>
<dbReference type="EnsemblMetazoa" id="PHUM249000-RA">
    <property type="protein sequence ID" value="PHUM249000-PA"/>
    <property type="gene ID" value="PHUM249000"/>
</dbReference>
<dbReference type="OMA" id="TWEEYNM"/>
<evidence type="ECO:0000256" key="2">
    <source>
        <dbReference type="ARBA" id="ARBA00022723"/>
    </source>
</evidence>
<feature type="signal peptide" evidence="13">
    <location>
        <begin position="1"/>
        <end position="24"/>
    </location>
</feature>
<comment type="function">
    <text evidence="9">Probable molecular chaperone assisting protein biosynthesis and transport in the endoplasmic reticulum. Required for the proper biosynthesis and transport of pulmonary surfactant-associated protein A/SP-A, pulmonary surfactant-associated protein D/SP-D and the lipid transporter ABCA3. By regulating both the proper expression and the degradation through the endoplasmic reticulum-associated protein degradation pathway of these proteins plays a crucial role in pulmonary surfactant homeostasis. Has an anti-fibrotic activity by negatively regulating the secretion of type I and type III collagens. This calcium-binding protein also transiently associates with immature PCSK6 and regulates its secretion.</text>
</comment>
<keyword evidence="6" id="KW-0106">Calcium</keyword>
<keyword evidence="8" id="KW-0143">Chaperone</keyword>
<dbReference type="KEGG" id="phu:Phum_PHUM249000"/>
<dbReference type="CDD" id="cd16227">
    <property type="entry name" value="EFh_CREC_RCN2_like"/>
    <property type="match status" value="1"/>
</dbReference>
<dbReference type="EMBL" id="DS235226">
    <property type="protein sequence ID" value="EEB13607.1"/>
    <property type="molecule type" value="Genomic_DNA"/>
</dbReference>
<dbReference type="Gene3D" id="1.10.238.10">
    <property type="entry name" value="EF-hand"/>
    <property type="match status" value="3"/>
</dbReference>
<dbReference type="InParanoid" id="E0VJQ1"/>
<evidence type="ECO:0000256" key="11">
    <source>
        <dbReference type="ARBA" id="ARBA00072696"/>
    </source>
</evidence>
<keyword evidence="4" id="KW-0677">Repeat</keyword>
<dbReference type="RefSeq" id="XP_002426345.1">
    <property type="nucleotide sequence ID" value="XM_002426300.1"/>
</dbReference>
<dbReference type="PANTHER" id="PTHR10827">
    <property type="entry name" value="RETICULOCALBIN"/>
    <property type="match status" value="1"/>
</dbReference>
<organism>
    <name type="scientific">Pediculus humanus subsp. corporis</name>
    <name type="common">Body louse</name>
    <dbReference type="NCBI Taxonomy" id="121224"/>
    <lineage>
        <taxon>Eukaryota</taxon>
        <taxon>Metazoa</taxon>
        <taxon>Ecdysozoa</taxon>
        <taxon>Arthropoda</taxon>
        <taxon>Hexapoda</taxon>
        <taxon>Insecta</taxon>
        <taxon>Pterygota</taxon>
        <taxon>Neoptera</taxon>
        <taxon>Paraneoptera</taxon>
        <taxon>Psocodea</taxon>
        <taxon>Troctomorpha</taxon>
        <taxon>Phthiraptera</taxon>
        <taxon>Anoplura</taxon>
        <taxon>Pediculidae</taxon>
        <taxon>Pediculus</taxon>
    </lineage>
</organism>
<dbReference type="PROSITE" id="PS00018">
    <property type="entry name" value="EF_HAND_1"/>
    <property type="match status" value="6"/>
</dbReference>
<dbReference type="GO" id="GO:0015031">
    <property type="term" value="P:protein transport"/>
    <property type="evidence" value="ECO:0007669"/>
    <property type="project" value="UniProtKB-ARBA"/>
</dbReference>
<dbReference type="AlphaFoldDB" id="E0VJQ1"/>
<evidence type="ECO:0000256" key="10">
    <source>
        <dbReference type="ARBA" id="ARBA00063143"/>
    </source>
</evidence>
<comment type="subunit">
    <text evidence="10">Interacts with PCSK6 (immature form including the propeptide); probably involved in the maturation and the secretion of PCSK6.</text>
</comment>
<dbReference type="PANTHER" id="PTHR10827:SF95">
    <property type="entry name" value="LD34388P"/>
    <property type="match status" value="1"/>
</dbReference>
<evidence type="ECO:0000256" key="4">
    <source>
        <dbReference type="ARBA" id="ARBA00022737"/>
    </source>
</evidence>
<dbReference type="Pfam" id="PF13499">
    <property type="entry name" value="EF-hand_7"/>
    <property type="match status" value="3"/>
</dbReference>
<sequence>MRTLLTKSLLIVLIFLNIVLISTSTPAVTHLHSVRHSGEREEDGAYSPRDRKHHANGEHHSEFDHEAILGSVKDAEEFDHLSEEESKKRLGILLKKIDLNHDNFISKPELKSWILRSFRMLSEEESQDRFEDSDENEDGKVTWQEYLMDTFDIKDNEIQDKDEKLIQDDKILFDFADKNNDGSLDKKEFLLFSHPEEYPEMHPLILKQTLEEKDLNKDGYLDFQEFVGAKAKEHDKEWLISEKTKFDTDYDKDKDGRLNTNEILSWMVPSNDEIAEEEVDHLFTECDNNGDGILSFDEIIEHYDVFVGSEATDYGDHLHNIHTFQDEL</sequence>
<dbReference type="SUPFAM" id="SSF47473">
    <property type="entry name" value="EF-hand"/>
    <property type="match status" value="2"/>
</dbReference>
<evidence type="ECO:0000256" key="13">
    <source>
        <dbReference type="SAM" id="SignalP"/>
    </source>
</evidence>